<proteinExistence type="predicted"/>
<reference evidence="1 2" key="1">
    <citation type="journal article" date="2016" name="Front. Microbiol.">
        <title>Genomic Resource of Rice Seed Associated Bacteria.</title>
        <authorList>
            <person name="Midha S."/>
            <person name="Bansal K."/>
            <person name="Sharma S."/>
            <person name="Kumar N."/>
            <person name="Patil P.P."/>
            <person name="Chaudhry V."/>
            <person name="Patil P.B."/>
        </authorList>
    </citation>
    <scope>NUCLEOTIDE SEQUENCE [LARGE SCALE GENOMIC DNA]</scope>
    <source>
        <strain evidence="1 2">NS365</strain>
    </source>
</reference>
<name>A0A175RXX4_9HYPH</name>
<dbReference type="PANTHER" id="PTHR35175">
    <property type="entry name" value="DUF1289 DOMAIN-CONTAINING PROTEIN"/>
    <property type="match status" value="1"/>
</dbReference>
<dbReference type="Proteomes" id="UP000078529">
    <property type="component" value="Unassembled WGS sequence"/>
</dbReference>
<dbReference type="PATRIC" id="fig|401562.4.peg.2727"/>
<evidence type="ECO:0000313" key="2">
    <source>
        <dbReference type="Proteomes" id="UP000078529"/>
    </source>
</evidence>
<sequence>MPKVPSPCTDVCQYDARNQWCLGCGRTRDEIKTWQKLTPFRRTALERELRRRLDRLDGTKARPR</sequence>
<evidence type="ECO:0000313" key="1">
    <source>
        <dbReference type="EMBL" id="KTR08301.1"/>
    </source>
</evidence>
<dbReference type="EMBL" id="LDQA01000003">
    <property type="protein sequence ID" value="KTR08301.1"/>
    <property type="molecule type" value="Genomic_DNA"/>
</dbReference>
<organism evidence="1 2">
    <name type="scientific">Aureimonas ureilytica</name>
    <dbReference type="NCBI Taxonomy" id="401562"/>
    <lineage>
        <taxon>Bacteria</taxon>
        <taxon>Pseudomonadati</taxon>
        <taxon>Pseudomonadota</taxon>
        <taxon>Alphaproteobacteria</taxon>
        <taxon>Hyphomicrobiales</taxon>
        <taxon>Aurantimonadaceae</taxon>
        <taxon>Aureimonas</taxon>
    </lineage>
</organism>
<dbReference type="AlphaFoldDB" id="A0A175RXX4"/>
<dbReference type="Pfam" id="PF06945">
    <property type="entry name" value="DUF1289"/>
    <property type="match status" value="1"/>
</dbReference>
<accession>A0A175RXX4</accession>
<protein>
    <recommendedName>
        <fullName evidence="3">Fe-S oxidoreductase</fullName>
    </recommendedName>
</protein>
<gene>
    <name evidence="1" type="ORF">NS365_01320</name>
</gene>
<evidence type="ECO:0008006" key="3">
    <source>
        <dbReference type="Google" id="ProtNLM"/>
    </source>
</evidence>
<dbReference type="InterPro" id="IPR010710">
    <property type="entry name" value="DUF1289"/>
</dbReference>
<keyword evidence="2" id="KW-1185">Reference proteome</keyword>
<dbReference type="RefSeq" id="WP_058598481.1">
    <property type="nucleotide sequence ID" value="NZ_LDQA01000003.1"/>
</dbReference>
<comment type="caution">
    <text evidence="1">The sequence shown here is derived from an EMBL/GenBank/DDBJ whole genome shotgun (WGS) entry which is preliminary data.</text>
</comment>
<dbReference type="PANTHER" id="PTHR35175:SF1">
    <property type="entry name" value="OXIDOREDUCTASE"/>
    <property type="match status" value="1"/>
</dbReference>